<reference evidence="9" key="1">
    <citation type="journal article" date="2005" name="Nature">
        <title>The map-based sequence of the rice genome.</title>
        <authorList>
            <consortium name="International rice genome sequencing project (IRGSP)"/>
            <person name="Matsumoto T."/>
            <person name="Wu J."/>
            <person name="Kanamori H."/>
            <person name="Katayose Y."/>
            <person name="Fujisawa M."/>
            <person name="Namiki N."/>
            <person name="Mizuno H."/>
            <person name="Yamamoto K."/>
            <person name="Antonio B.A."/>
            <person name="Baba T."/>
            <person name="Sakata K."/>
            <person name="Nagamura Y."/>
            <person name="Aoki H."/>
            <person name="Arikawa K."/>
            <person name="Arita K."/>
            <person name="Bito T."/>
            <person name="Chiden Y."/>
            <person name="Fujitsuka N."/>
            <person name="Fukunaka R."/>
            <person name="Hamada M."/>
            <person name="Harada C."/>
            <person name="Hayashi A."/>
            <person name="Hijishita S."/>
            <person name="Honda M."/>
            <person name="Hosokawa S."/>
            <person name="Ichikawa Y."/>
            <person name="Idonuma A."/>
            <person name="Iijima M."/>
            <person name="Ikeda M."/>
            <person name="Ikeno M."/>
            <person name="Ito K."/>
            <person name="Ito S."/>
            <person name="Ito T."/>
            <person name="Ito Y."/>
            <person name="Ito Y."/>
            <person name="Iwabuchi A."/>
            <person name="Kamiya K."/>
            <person name="Karasawa W."/>
            <person name="Kurita K."/>
            <person name="Katagiri S."/>
            <person name="Kikuta A."/>
            <person name="Kobayashi H."/>
            <person name="Kobayashi N."/>
            <person name="Machita K."/>
            <person name="Maehara T."/>
            <person name="Masukawa M."/>
            <person name="Mizubayashi T."/>
            <person name="Mukai Y."/>
            <person name="Nagasaki H."/>
            <person name="Nagata Y."/>
            <person name="Naito S."/>
            <person name="Nakashima M."/>
            <person name="Nakama Y."/>
            <person name="Nakamichi Y."/>
            <person name="Nakamura M."/>
            <person name="Meguro A."/>
            <person name="Negishi M."/>
            <person name="Ohta I."/>
            <person name="Ohta T."/>
            <person name="Okamoto M."/>
            <person name="Ono N."/>
            <person name="Saji S."/>
            <person name="Sakaguchi M."/>
            <person name="Sakai K."/>
            <person name="Shibata M."/>
            <person name="Shimokawa T."/>
            <person name="Song J."/>
            <person name="Takazaki Y."/>
            <person name="Terasawa K."/>
            <person name="Tsugane M."/>
            <person name="Tsuji K."/>
            <person name="Ueda S."/>
            <person name="Waki K."/>
            <person name="Yamagata H."/>
            <person name="Yamamoto M."/>
            <person name="Yamamoto S."/>
            <person name="Yamane H."/>
            <person name="Yoshiki S."/>
            <person name="Yoshihara R."/>
            <person name="Yukawa K."/>
            <person name="Zhong H."/>
            <person name="Yano M."/>
            <person name="Yuan Q."/>
            <person name="Ouyang S."/>
            <person name="Liu J."/>
            <person name="Jones K.M."/>
            <person name="Gansberger K."/>
            <person name="Moffat K."/>
            <person name="Hill J."/>
            <person name="Bera J."/>
            <person name="Fadrosh D."/>
            <person name="Jin S."/>
            <person name="Johri S."/>
            <person name="Kim M."/>
            <person name="Overton L."/>
            <person name="Reardon M."/>
            <person name="Tsitrin T."/>
            <person name="Vuong H."/>
            <person name="Weaver B."/>
            <person name="Ciecko A."/>
            <person name="Tallon L."/>
            <person name="Jackson J."/>
            <person name="Pai G."/>
            <person name="Aken S.V."/>
            <person name="Utterback T."/>
            <person name="Reidmuller S."/>
            <person name="Feldblyum T."/>
            <person name="Hsiao J."/>
            <person name="Zismann V."/>
            <person name="Iobst S."/>
            <person name="de Vazeille A.R."/>
            <person name="Buell C.R."/>
            <person name="Ying K."/>
            <person name="Li Y."/>
            <person name="Lu T."/>
            <person name="Huang Y."/>
            <person name="Zhao Q."/>
            <person name="Feng Q."/>
            <person name="Zhang L."/>
            <person name="Zhu J."/>
            <person name="Weng Q."/>
            <person name="Mu J."/>
            <person name="Lu Y."/>
            <person name="Fan D."/>
            <person name="Liu Y."/>
            <person name="Guan J."/>
            <person name="Zhang Y."/>
            <person name="Yu S."/>
            <person name="Liu X."/>
            <person name="Zhang Y."/>
            <person name="Hong G."/>
            <person name="Han B."/>
            <person name="Choisne N."/>
            <person name="Demange N."/>
            <person name="Orjeda G."/>
            <person name="Samain S."/>
            <person name="Cattolico L."/>
            <person name="Pelletier E."/>
            <person name="Couloux A."/>
            <person name="Segurens B."/>
            <person name="Wincker P."/>
            <person name="D'Hont A."/>
            <person name="Scarpelli C."/>
            <person name="Weissenbach J."/>
            <person name="Salanoubat M."/>
            <person name="Quetier F."/>
            <person name="Yu Y."/>
            <person name="Kim H.R."/>
            <person name="Rambo T."/>
            <person name="Currie J."/>
            <person name="Collura K."/>
            <person name="Luo M."/>
            <person name="Yang T."/>
            <person name="Ammiraju J.S.S."/>
            <person name="Engler F."/>
            <person name="Soderlund C."/>
            <person name="Wing R.A."/>
            <person name="Palmer L.E."/>
            <person name="de la Bastide M."/>
            <person name="Spiegel L."/>
            <person name="Nascimento L."/>
            <person name="Zutavern T."/>
            <person name="O'Shaughnessy A."/>
            <person name="Dike S."/>
            <person name="Dedhia N."/>
            <person name="Preston R."/>
            <person name="Balija V."/>
            <person name="McCombie W.R."/>
            <person name="Chow T."/>
            <person name="Chen H."/>
            <person name="Chung M."/>
            <person name="Chen C."/>
            <person name="Shaw J."/>
            <person name="Wu H."/>
            <person name="Hsiao K."/>
            <person name="Chao Y."/>
            <person name="Chu M."/>
            <person name="Cheng C."/>
            <person name="Hour A."/>
            <person name="Lee P."/>
            <person name="Lin S."/>
            <person name="Lin Y."/>
            <person name="Liou J."/>
            <person name="Liu S."/>
            <person name="Hsing Y."/>
            <person name="Raghuvanshi S."/>
            <person name="Mohanty A."/>
            <person name="Bharti A.K."/>
            <person name="Gaur A."/>
            <person name="Gupta V."/>
            <person name="Kumar D."/>
            <person name="Ravi V."/>
            <person name="Vij S."/>
            <person name="Kapur A."/>
            <person name="Khurana P."/>
            <person name="Khurana P."/>
            <person name="Khurana J.P."/>
            <person name="Tyagi A.K."/>
            <person name="Gaikwad K."/>
            <person name="Singh A."/>
            <person name="Dalal V."/>
            <person name="Srivastava S."/>
            <person name="Dixit A."/>
            <person name="Pal A.K."/>
            <person name="Ghazi I.A."/>
            <person name="Yadav M."/>
            <person name="Pandit A."/>
            <person name="Bhargava A."/>
            <person name="Sureshbabu K."/>
            <person name="Batra K."/>
            <person name="Sharma T.R."/>
            <person name="Mohapatra T."/>
            <person name="Singh N.K."/>
            <person name="Messing J."/>
            <person name="Nelson A.B."/>
            <person name="Fuks G."/>
            <person name="Kavchok S."/>
            <person name="Keizer G."/>
            <person name="Linton E."/>
            <person name="Llaca V."/>
            <person name="Song R."/>
            <person name="Tanyolac B."/>
            <person name="Young S."/>
            <person name="Ho-Il K."/>
            <person name="Hahn J.H."/>
            <person name="Sangsakoo G."/>
            <person name="Vanavichit A."/>
            <person name="de Mattos Luiz.A.T."/>
            <person name="Zimmer P.D."/>
            <person name="Malone G."/>
            <person name="Dellagostin O."/>
            <person name="de Oliveira A.C."/>
            <person name="Bevan M."/>
            <person name="Bancroft I."/>
            <person name="Minx P."/>
            <person name="Cordum H."/>
            <person name="Wilson R."/>
            <person name="Cheng Z."/>
            <person name="Jin W."/>
            <person name="Jiang J."/>
            <person name="Leong S.A."/>
            <person name="Iwama H."/>
            <person name="Gojobori T."/>
            <person name="Itoh T."/>
            <person name="Niimura Y."/>
            <person name="Fujii Y."/>
            <person name="Habara T."/>
            <person name="Sakai H."/>
            <person name="Sato Y."/>
            <person name="Wilson G."/>
            <person name="Kumar K."/>
            <person name="McCouch S."/>
            <person name="Juretic N."/>
            <person name="Hoen D."/>
            <person name="Wright S."/>
            <person name="Bruskiewich R."/>
            <person name="Bureau T."/>
            <person name="Miyao A."/>
            <person name="Hirochika H."/>
            <person name="Nishikawa T."/>
            <person name="Kadowaki K."/>
            <person name="Sugiura M."/>
            <person name="Burr B."/>
            <person name="Sasaki T."/>
        </authorList>
    </citation>
    <scope>NUCLEOTIDE SEQUENCE [LARGE SCALE GENOMIC DNA]</scope>
    <source>
        <strain evidence="9">cv. Nipponbare</strain>
    </source>
</reference>
<evidence type="ECO:0000313" key="9">
    <source>
        <dbReference type="Proteomes" id="UP000000763"/>
    </source>
</evidence>
<evidence type="ECO:0000256" key="3">
    <source>
        <dbReference type="ARBA" id="ARBA00022833"/>
    </source>
</evidence>
<evidence type="ECO:0000256" key="1">
    <source>
        <dbReference type="ARBA" id="ARBA00022723"/>
    </source>
</evidence>
<feature type="region of interest" description="Disordered" evidence="6">
    <location>
        <begin position="41"/>
        <end position="61"/>
    </location>
</feature>
<feature type="region of interest" description="Disordered" evidence="6">
    <location>
        <begin position="1"/>
        <end position="29"/>
    </location>
</feature>
<reference evidence="9" key="2">
    <citation type="journal article" date="2008" name="Nucleic Acids Res.">
        <title>The rice annotation project database (RAP-DB): 2008 update.</title>
        <authorList>
            <consortium name="The rice annotation project (RAP)"/>
        </authorList>
    </citation>
    <scope>GENOME REANNOTATION</scope>
    <source>
        <strain evidence="9">cv. Nipponbare</strain>
    </source>
</reference>
<proteinExistence type="predicted"/>
<dbReference type="AlphaFoldDB" id="Q75G83"/>
<dbReference type="InterPro" id="IPR004330">
    <property type="entry name" value="FAR1_DNA_bnd_dom"/>
</dbReference>
<gene>
    <name evidence="8" type="ORF">OSJNBa0008D12.11</name>
</gene>
<dbReference type="InterPro" id="IPR006564">
    <property type="entry name" value="Znf_PMZ"/>
</dbReference>
<dbReference type="EMBL" id="AC146468">
    <property type="protein sequence ID" value="AAR10861.1"/>
    <property type="molecule type" value="Genomic_DNA"/>
</dbReference>
<dbReference type="Pfam" id="PF10551">
    <property type="entry name" value="MULE"/>
    <property type="match status" value="1"/>
</dbReference>
<feature type="compositionally biased region" description="Polar residues" evidence="6">
    <location>
        <begin position="1"/>
        <end position="12"/>
    </location>
</feature>
<name>Q75G83_ORYSJ</name>
<protein>
    <submittedName>
        <fullName evidence="8">Transposase</fullName>
    </submittedName>
</protein>
<dbReference type="PROSITE" id="PS50966">
    <property type="entry name" value="ZF_SWIM"/>
    <property type="match status" value="1"/>
</dbReference>
<dbReference type="GO" id="GO:0008270">
    <property type="term" value="F:zinc ion binding"/>
    <property type="evidence" value="ECO:0007669"/>
    <property type="project" value="UniProtKB-KW"/>
</dbReference>
<sequence length="813" mass="92123">MAGQVSTGNAAASASMAGEGQEEDPAAAGTSHLVSFSPALAHGKEGHGFQSPAPMDAEIAGDVGAGGERITQKVDDKVVQTLIVPQVGMSFESKDKAYEMYNTYAGKVGFSIRKSNVKRRSNGTIYQKHMVCNKQGQQETSSSLDTTRTCCKARVQFSVCRKEIWMVQKVVLEHNHDLVSPNKSHKLRSQRRVIEADRQLIGQIREAGMKPAQVYGFMKEWYGGADKVPFSKMDCNNEIGRERKKYLESNDTQTLLEYLRNKQLEDPTFFYAIQVDKEDGRIANFFWADGQSIMDYACFGDFVSFDTTFDTNKCEMPFAPLLGTNHHKQTIIFGAALLFNQTIESFVWLFETFLTAMSGKHPSTIFTDQDAAMAAAIAFVFRNTSHRLCLWHIYLNGGKNLSHVIHKHPNKFLADFKRCVYEDRSEYYFNKMWHELLSEYNLEDNKWISNLYKLREKWAIVFRNSFTADITSTQRSEGMNNVYKKRFRRKLGLSELLVECDKVSATLRENELDADFKSRHSNPVTYIPNLPMLKIAAESYTRSMYSELEDEFKQQFTLSCKLLKTEGATLTFVVMPMEYDHEATVVFNPTEMTITCSCRKYECIGLLCKHALRVFNMNKVFTLPSHYILNRWTKYAKSGFYIQKQGSEKETLKAHAARISRHATSVELKCSVSKELLDDLEQAINKLDLEADNSLSKMQEKSCEVPLNSNGCVKDTLNVEDPNNASENRDEDAGDVYGQSSTMDANDMYGQSSTMVANDVYGESSTMPTPLIQGGYTNLLFEVQQDCTFSSSARKLHFPMNSRPFQNGFGCVH</sequence>
<evidence type="ECO:0000256" key="4">
    <source>
        <dbReference type="PROSITE-ProRule" id="PRU00325"/>
    </source>
</evidence>
<dbReference type="Pfam" id="PF03101">
    <property type="entry name" value="FAR1"/>
    <property type="match status" value="1"/>
</dbReference>
<dbReference type="Proteomes" id="UP000000763">
    <property type="component" value="Chromosome 3"/>
</dbReference>
<organism evidence="8 9">
    <name type="scientific">Oryza sativa subsp. japonica</name>
    <name type="common">Rice</name>
    <dbReference type="NCBI Taxonomy" id="39947"/>
    <lineage>
        <taxon>Eukaryota</taxon>
        <taxon>Viridiplantae</taxon>
        <taxon>Streptophyta</taxon>
        <taxon>Embryophyta</taxon>
        <taxon>Tracheophyta</taxon>
        <taxon>Spermatophyta</taxon>
        <taxon>Magnoliopsida</taxon>
        <taxon>Liliopsida</taxon>
        <taxon>Poales</taxon>
        <taxon>Poaceae</taxon>
        <taxon>BOP clade</taxon>
        <taxon>Oryzoideae</taxon>
        <taxon>Oryzeae</taxon>
        <taxon>Oryzinae</taxon>
        <taxon>Oryza</taxon>
        <taxon>Oryza sativa</taxon>
    </lineage>
</organism>
<keyword evidence="2 4" id="KW-0863">Zinc-finger</keyword>
<dbReference type="Pfam" id="PF04434">
    <property type="entry name" value="SWIM"/>
    <property type="match status" value="1"/>
</dbReference>
<keyword evidence="1" id="KW-0479">Metal-binding</keyword>
<feature type="coiled-coil region" evidence="5">
    <location>
        <begin position="670"/>
        <end position="697"/>
    </location>
</feature>
<dbReference type="PANTHER" id="PTHR47718">
    <property type="entry name" value="OS01G0519700 PROTEIN"/>
    <property type="match status" value="1"/>
</dbReference>
<dbReference type="PANTHER" id="PTHR47718:SF7">
    <property type="entry name" value="PROTEIN FAR1-RELATED SEQUENCE"/>
    <property type="match status" value="1"/>
</dbReference>
<evidence type="ECO:0000259" key="7">
    <source>
        <dbReference type="PROSITE" id="PS50966"/>
    </source>
</evidence>
<evidence type="ECO:0000313" key="8">
    <source>
        <dbReference type="EMBL" id="AAR10861.1"/>
    </source>
</evidence>
<evidence type="ECO:0000256" key="5">
    <source>
        <dbReference type="SAM" id="Coils"/>
    </source>
</evidence>
<keyword evidence="3" id="KW-0862">Zinc</keyword>
<dbReference type="InterPro" id="IPR018289">
    <property type="entry name" value="MULE_transposase_dom"/>
</dbReference>
<keyword evidence="5" id="KW-0175">Coiled coil</keyword>
<dbReference type="SMART" id="SM00575">
    <property type="entry name" value="ZnF_PMZ"/>
    <property type="match status" value="1"/>
</dbReference>
<evidence type="ECO:0000256" key="2">
    <source>
        <dbReference type="ARBA" id="ARBA00022771"/>
    </source>
</evidence>
<evidence type="ECO:0000256" key="6">
    <source>
        <dbReference type="SAM" id="MobiDB-lite"/>
    </source>
</evidence>
<accession>Q75G83</accession>
<dbReference type="InterPro" id="IPR007527">
    <property type="entry name" value="Znf_SWIM"/>
</dbReference>
<feature type="domain" description="SWIM-type" evidence="7">
    <location>
        <begin position="581"/>
        <end position="619"/>
    </location>
</feature>